<dbReference type="OrthoDB" id="10058185at2759"/>
<protein>
    <submittedName>
        <fullName evidence="5">Putative sterol-4-alpha-carboxylate 3-dehydrogenase, decarboxylating</fullName>
    </submittedName>
</protein>
<keyword evidence="6" id="KW-1185">Reference proteome</keyword>
<evidence type="ECO:0000313" key="5">
    <source>
        <dbReference type="EMBL" id="KAF2249070.1"/>
    </source>
</evidence>
<feature type="transmembrane region" description="Helical" evidence="3">
    <location>
        <begin position="290"/>
        <end position="309"/>
    </location>
</feature>
<accession>A0A6A6IHM1</accession>
<keyword evidence="3" id="KW-1133">Transmembrane helix</keyword>
<dbReference type="EMBL" id="ML987195">
    <property type="protein sequence ID" value="KAF2249070.1"/>
    <property type="molecule type" value="Genomic_DNA"/>
</dbReference>
<evidence type="ECO:0000256" key="2">
    <source>
        <dbReference type="ARBA" id="ARBA00023002"/>
    </source>
</evidence>
<keyword evidence="3" id="KW-0812">Transmembrane</keyword>
<organism evidence="5 6">
    <name type="scientific">Trematosphaeria pertusa</name>
    <dbReference type="NCBI Taxonomy" id="390896"/>
    <lineage>
        <taxon>Eukaryota</taxon>
        <taxon>Fungi</taxon>
        <taxon>Dikarya</taxon>
        <taxon>Ascomycota</taxon>
        <taxon>Pezizomycotina</taxon>
        <taxon>Dothideomycetes</taxon>
        <taxon>Pleosporomycetidae</taxon>
        <taxon>Pleosporales</taxon>
        <taxon>Massarineae</taxon>
        <taxon>Trematosphaeriaceae</taxon>
        <taxon>Trematosphaeria</taxon>
    </lineage>
</organism>
<dbReference type="InterPro" id="IPR036291">
    <property type="entry name" value="NAD(P)-bd_dom_sf"/>
</dbReference>
<dbReference type="SUPFAM" id="SSF51735">
    <property type="entry name" value="NAD(P)-binding Rossmann-fold domains"/>
    <property type="match status" value="1"/>
</dbReference>
<evidence type="ECO:0000259" key="4">
    <source>
        <dbReference type="Pfam" id="PF01073"/>
    </source>
</evidence>
<dbReference type="InterPro" id="IPR002225">
    <property type="entry name" value="3Beta_OHSteriod_DH/Estase"/>
</dbReference>
<keyword evidence="2" id="KW-0560">Oxidoreductase</keyword>
<dbReference type="InterPro" id="IPR050177">
    <property type="entry name" value="Lipid_A_modif_metabolic_enz"/>
</dbReference>
<evidence type="ECO:0000256" key="3">
    <source>
        <dbReference type="SAM" id="Phobius"/>
    </source>
</evidence>
<proteinExistence type="inferred from homology"/>
<reference evidence="5" key="1">
    <citation type="journal article" date="2020" name="Stud. Mycol.">
        <title>101 Dothideomycetes genomes: a test case for predicting lifestyles and emergence of pathogens.</title>
        <authorList>
            <person name="Haridas S."/>
            <person name="Albert R."/>
            <person name="Binder M."/>
            <person name="Bloem J."/>
            <person name="Labutti K."/>
            <person name="Salamov A."/>
            <person name="Andreopoulos B."/>
            <person name="Baker S."/>
            <person name="Barry K."/>
            <person name="Bills G."/>
            <person name="Bluhm B."/>
            <person name="Cannon C."/>
            <person name="Castanera R."/>
            <person name="Culley D."/>
            <person name="Daum C."/>
            <person name="Ezra D."/>
            <person name="Gonzalez J."/>
            <person name="Henrissat B."/>
            <person name="Kuo A."/>
            <person name="Liang C."/>
            <person name="Lipzen A."/>
            <person name="Lutzoni F."/>
            <person name="Magnuson J."/>
            <person name="Mondo S."/>
            <person name="Nolan M."/>
            <person name="Ohm R."/>
            <person name="Pangilinan J."/>
            <person name="Park H.-J."/>
            <person name="Ramirez L."/>
            <person name="Alfaro M."/>
            <person name="Sun H."/>
            <person name="Tritt A."/>
            <person name="Yoshinaga Y."/>
            <person name="Zwiers L.-H."/>
            <person name="Turgeon B."/>
            <person name="Goodwin S."/>
            <person name="Spatafora J."/>
            <person name="Crous P."/>
            <person name="Grigoriev I."/>
        </authorList>
    </citation>
    <scope>NUCLEOTIDE SEQUENCE</scope>
    <source>
        <strain evidence="5">CBS 122368</strain>
    </source>
</reference>
<dbReference type="PANTHER" id="PTHR43245">
    <property type="entry name" value="BIFUNCTIONAL POLYMYXIN RESISTANCE PROTEIN ARNA"/>
    <property type="match status" value="1"/>
</dbReference>
<dbReference type="PANTHER" id="PTHR43245:SF51">
    <property type="entry name" value="SHORT CHAIN DEHYDROGENASE_REDUCTASE FAMILY 42E, MEMBER 2"/>
    <property type="match status" value="1"/>
</dbReference>
<dbReference type="AlphaFoldDB" id="A0A6A6IHM1"/>
<dbReference type="GeneID" id="54584882"/>
<dbReference type="Gene3D" id="3.40.50.720">
    <property type="entry name" value="NAD(P)-binding Rossmann-like Domain"/>
    <property type="match status" value="1"/>
</dbReference>
<dbReference type="RefSeq" id="XP_033684074.1">
    <property type="nucleotide sequence ID" value="XM_033831552.1"/>
</dbReference>
<evidence type="ECO:0000256" key="1">
    <source>
        <dbReference type="ARBA" id="ARBA00009219"/>
    </source>
</evidence>
<dbReference type="Pfam" id="PF01073">
    <property type="entry name" value="3Beta_HSD"/>
    <property type="match status" value="1"/>
</dbReference>
<evidence type="ECO:0000313" key="6">
    <source>
        <dbReference type="Proteomes" id="UP000800094"/>
    </source>
</evidence>
<name>A0A6A6IHM1_9PLEO</name>
<dbReference type="GO" id="GO:0016616">
    <property type="term" value="F:oxidoreductase activity, acting on the CH-OH group of donors, NAD or NADP as acceptor"/>
    <property type="evidence" value="ECO:0007669"/>
    <property type="project" value="InterPro"/>
</dbReference>
<feature type="domain" description="3-beta hydroxysteroid dehydrogenase/isomerase" evidence="4">
    <location>
        <begin position="15"/>
        <end position="283"/>
    </location>
</feature>
<feature type="transmembrane region" description="Helical" evidence="3">
    <location>
        <begin position="12"/>
        <end position="32"/>
    </location>
</feature>
<dbReference type="Proteomes" id="UP000800094">
    <property type="component" value="Unassembled WGS sequence"/>
</dbReference>
<sequence>MDSRGPSSQDLGAVLVIGGCGLLGYHIVKYLLGHGTPQDKITVFDISTKSNRCPGVGYVAGDLASKTDVSSAFEIAKPDIVINTASPDAMTPGAEIFWQCNVTGVQNIISCAQERGIRILVYSSSSEVVQDGYHDIHFATEDWPVLDSPVNGSVYAKTKAIGEGIVLSANQQKGLLTTAIRLTTLFGEADMVLTRHFMQLGRSGKIKFQVGAGRNLYDFIYAGNAAEGHILAARALLRAAQSPDPISADKRVDGEAFNMSNGDPRLFWDVARFVSTCAGYPIDEKDVWKISMGLVCFFMAIWEWIYWFATLGGMPEVTRRMLKYTAQVRTFDITKARERLGYVPRLGIEEGLRRRVEWHLSREKEGQRKEA</sequence>
<dbReference type="GO" id="GO:0006694">
    <property type="term" value="P:steroid biosynthetic process"/>
    <property type="evidence" value="ECO:0007669"/>
    <property type="project" value="InterPro"/>
</dbReference>
<gene>
    <name evidence="5" type="ORF">BU26DRAFT_540480</name>
</gene>
<comment type="similarity">
    <text evidence="1">Belongs to the 3-beta-HSD family.</text>
</comment>
<keyword evidence="3" id="KW-0472">Membrane</keyword>